<dbReference type="PANTHER" id="PTHR30478">
    <property type="entry name" value="DNA POLYMERASE III SUBUNIT BETA"/>
    <property type="match status" value="1"/>
</dbReference>
<keyword evidence="10" id="KW-1185">Reference proteome</keyword>
<comment type="subcellular location">
    <subcellularLocation>
        <location evidence="1">Cytoplasm</location>
    </subcellularLocation>
</comment>
<evidence type="ECO:0000313" key="10">
    <source>
        <dbReference type="Proteomes" id="UP001519343"/>
    </source>
</evidence>
<keyword evidence="3" id="KW-0963">Cytoplasm</keyword>
<dbReference type="Proteomes" id="UP001519343">
    <property type="component" value="Unassembled WGS sequence"/>
</dbReference>
<dbReference type="InterPro" id="IPR001001">
    <property type="entry name" value="DNA_polIII_beta"/>
</dbReference>
<keyword evidence="6" id="KW-0235">DNA replication</keyword>
<dbReference type="RefSeq" id="WP_209810094.1">
    <property type="nucleotide sequence ID" value="NZ_JAGGKT010000004.1"/>
</dbReference>
<dbReference type="InterPro" id="IPR046938">
    <property type="entry name" value="DNA_clamp_sf"/>
</dbReference>
<dbReference type="GO" id="GO:0003887">
    <property type="term" value="F:DNA-directed DNA polymerase activity"/>
    <property type="evidence" value="ECO:0007669"/>
    <property type="project" value="UniProtKB-EC"/>
</dbReference>
<organism evidence="9 10">
    <name type="scientific">Ammoniphilus resinae</name>
    <dbReference type="NCBI Taxonomy" id="861532"/>
    <lineage>
        <taxon>Bacteria</taxon>
        <taxon>Bacillati</taxon>
        <taxon>Bacillota</taxon>
        <taxon>Bacilli</taxon>
        <taxon>Bacillales</taxon>
        <taxon>Paenibacillaceae</taxon>
        <taxon>Aneurinibacillus group</taxon>
        <taxon>Ammoniphilus</taxon>
    </lineage>
</organism>
<name>A0ABS4GP46_9BACL</name>
<keyword evidence="5 9" id="KW-0548">Nucleotidyltransferase</keyword>
<dbReference type="EMBL" id="JAGGKT010000004">
    <property type="protein sequence ID" value="MBP1932040.1"/>
    <property type="molecule type" value="Genomic_DNA"/>
</dbReference>
<evidence type="ECO:0000256" key="6">
    <source>
        <dbReference type="ARBA" id="ARBA00022705"/>
    </source>
</evidence>
<keyword evidence="7" id="KW-0239">DNA-directed DNA polymerase</keyword>
<evidence type="ECO:0000256" key="3">
    <source>
        <dbReference type="ARBA" id="ARBA00022490"/>
    </source>
</evidence>
<dbReference type="EC" id="2.7.7.7" evidence="9"/>
<keyword evidence="4 9" id="KW-0808">Transferase</keyword>
<evidence type="ECO:0000256" key="7">
    <source>
        <dbReference type="ARBA" id="ARBA00022932"/>
    </source>
</evidence>
<dbReference type="PANTHER" id="PTHR30478:SF0">
    <property type="entry name" value="BETA SLIDING CLAMP"/>
    <property type="match status" value="1"/>
</dbReference>
<evidence type="ECO:0000256" key="5">
    <source>
        <dbReference type="ARBA" id="ARBA00022695"/>
    </source>
</evidence>
<dbReference type="Gene3D" id="3.70.10.10">
    <property type="match status" value="1"/>
</dbReference>
<dbReference type="Gene3D" id="3.10.150.10">
    <property type="entry name" value="DNA Polymerase III, subunit A, domain 2"/>
    <property type="match status" value="1"/>
</dbReference>
<evidence type="ECO:0000256" key="1">
    <source>
        <dbReference type="ARBA" id="ARBA00004496"/>
    </source>
</evidence>
<evidence type="ECO:0000313" key="9">
    <source>
        <dbReference type="EMBL" id="MBP1932040.1"/>
    </source>
</evidence>
<sequence>MFKIQSGVLQGVVSQLAKGARKAKLGELLIFIRTQGEHVSFYFNGEDVSVEKRVAVDIQGSLEVATSVRELSIKVSALPSDEEIICQLEGNLLKLCWGRNSEISVELVPETSPLIELPSIVEEVKWGAGTLHGISRLMPPFTANGNSQQAKSIPCVTGPNFSKDPDTGEVFVRATDAFKAVTVRAAKIDWFSEPFSIESGTLGAIADVLPEDAEITVGLNEVRTMVVFKSGTTTAVARTLIGNFPNIDRNYLTDAKSKWRFDRLDLIDLCRRVRILSPTRPVIEFRLMKGKVHAMIPKALNQQVGVCIEGDPIEFSVNATYLEMAAQLFRSEEIILYVNAHDKPISILQEGSMDIRSLVLPTRLV</sequence>
<dbReference type="SMART" id="SM00480">
    <property type="entry name" value="POL3Bc"/>
    <property type="match status" value="1"/>
</dbReference>
<evidence type="ECO:0000256" key="4">
    <source>
        <dbReference type="ARBA" id="ARBA00022679"/>
    </source>
</evidence>
<dbReference type="SUPFAM" id="SSF55979">
    <property type="entry name" value="DNA clamp"/>
    <property type="match status" value="1"/>
</dbReference>
<keyword evidence="8" id="KW-0238">DNA-binding</keyword>
<gene>
    <name evidence="9" type="ORF">J2Z37_002041</name>
</gene>
<evidence type="ECO:0000256" key="2">
    <source>
        <dbReference type="ARBA" id="ARBA00010752"/>
    </source>
</evidence>
<accession>A0ABS4GP46</accession>
<protein>
    <submittedName>
        <fullName evidence="9">DNA polymerase-3 subunit beta</fullName>
        <ecNumber evidence="9">2.7.7.7</ecNumber>
    </submittedName>
</protein>
<proteinExistence type="inferred from homology"/>
<evidence type="ECO:0000256" key="8">
    <source>
        <dbReference type="ARBA" id="ARBA00023125"/>
    </source>
</evidence>
<comment type="similarity">
    <text evidence="2">Belongs to the beta sliding clamp family.</text>
</comment>
<reference evidence="9 10" key="1">
    <citation type="submission" date="2021-03" db="EMBL/GenBank/DDBJ databases">
        <title>Genomic Encyclopedia of Type Strains, Phase IV (KMG-IV): sequencing the most valuable type-strain genomes for metagenomic binning, comparative biology and taxonomic classification.</title>
        <authorList>
            <person name="Goeker M."/>
        </authorList>
    </citation>
    <scope>NUCLEOTIDE SEQUENCE [LARGE SCALE GENOMIC DNA]</scope>
    <source>
        <strain evidence="9 10">DSM 24738</strain>
    </source>
</reference>
<comment type="caution">
    <text evidence="9">The sequence shown here is derived from an EMBL/GenBank/DDBJ whole genome shotgun (WGS) entry which is preliminary data.</text>
</comment>